<feature type="compositionally biased region" description="Low complexity" evidence="1">
    <location>
        <begin position="62"/>
        <end position="85"/>
    </location>
</feature>
<name>A0AA40JGA8_BURPE</name>
<feature type="region of interest" description="Disordered" evidence="1">
    <location>
        <begin position="131"/>
        <end position="157"/>
    </location>
</feature>
<gene>
    <name evidence="2" type="ORF">Y036_4017</name>
</gene>
<organism evidence="2 3">
    <name type="scientific">Burkholderia pseudomallei</name>
    <name type="common">Pseudomonas pseudomallei</name>
    <dbReference type="NCBI Taxonomy" id="28450"/>
    <lineage>
        <taxon>Bacteria</taxon>
        <taxon>Pseudomonadati</taxon>
        <taxon>Pseudomonadota</taxon>
        <taxon>Betaproteobacteria</taxon>
        <taxon>Burkholderiales</taxon>
        <taxon>Burkholderiaceae</taxon>
        <taxon>Burkholderia</taxon>
        <taxon>pseudomallei group</taxon>
    </lineage>
</organism>
<feature type="region of interest" description="Disordered" evidence="1">
    <location>
        <begin position="17"/>
        <end position="50"/>
    </location>
</feature>
<accession>A0AA40JGA8</accession>
<dbReference type="EMBL" id="JQIM01000009">
    <property type="protein sequence ID" value="KGX11367.1"/>
    <property type="molecule type" value="Genomic_DNA"/>
</dbReference>
<sequence length="229" mass="24467">MTCRFEDIFEISAEKRERRYETGDRMRGRRGGASCCDRRAGRAAGSPRAGAKHARAFQFVSPPHASAQRAARSSRAPARIGSRPAGVVAAGIHSMSRRHGARAPVSCSGNGRRGAGNSRHRGIAAKTVAGIGREPRPPGASSAHADRAAGLRDARAGRHRRCRRSRVRALAWCVMRAACSSRAVARGIRFGTPWHPGVARTGDSAFKPFGNATILRIQTSNEAEKRGAA</sequence>
<protein>
    <submittedName>
        <fullName evidence="2">Uncharacterized protein</fullName>
    </submittedName>
</protein>
<evidence type="ECO:0000313" key="2">
    <source>
        <dbReference type="EMBL" id="KGX11367.1"/>
    </source>
</evidence>
<dbReference type="AlphaFoldDB" id="A0AA40JGA8"/>
<comment type="caution">
    <text evidence="2">The sequence shown here is derived from an EMBL/GenBank/DDBJ whole genome shotgun (WGS) entry which is preliminary data.</text>
</comment>
<evidence type="ECO:0000313" key="3">
    <source>
        <dbReference type="Proteomes" id="UP000030475"/>
    </source>
</evidence>
<proteinExistence type="predicted"/>
<feature type="compositionally biased region" description="Basic and acidic residues" evidence="1">
    <location>
        <begin position="17"/>
        <end position="26"/>
    </location>
</feature>
<feature type="compositionally biased region" description="Basic and acidic residues" evidence="1">
    <location>
        <begin position="144"/>
        <end position="156"/>
    </location>
</feature>
<dbReference type="Proteomes" id="UP000030475">
    <property type="component" value="Unassembled WGS sequence"/>
</dbReference>
<evidence type="ECO:0000256" key="1">
    <source>
        <dbReference type="SAM" id="MobiDB-lite"/>
    </source>
</evidence>
<feature type="region of interest" description="Disordered" evidence="1">
    <location>
        <begin position="62"/>
        <end position="119"/>
    </location>
</feature>
<reference evidence="2 3" key="1">
    <citation type="submission" date="2014-08" db="EMBL/GenBank/DDBJ databases">
        <authorList>
            <person name="Bunnell A."/>
            <person name="Chain P.S."/>
            <person name="Chertkov O."/>
            <person name="Currie B.J."/>
            <person name="Daligault H.E."/>
            <person name="Davenport K.W."/>
            <person name="Davis C."/>
            <person name="Gleasner C.D."/>
            <person name="Johnson S.L."/>
            <person name="Kaestli M."/>
            <person name="Koren S."/>
            <person name="Kunde Y.A."/>
            <person name="Mayo M."/>
            <person name="McMurry K.K."/>
            <person name="Price E.P."/>
            <person name="Reitenga K.G."/>
            <person name="Robison R."/>
            <person name="Rosovitz M.J."/>
            <person name="Sarovich D.S."/>
            <person name="Teshima H."/>
        </authorList>
    </citation>
    <scope>NUCLEOTIDE SEQUENCE [LARGE SCALE GENOMIC DNA]</scope>
    <source>
        <strain evidence="2 3">MSHR44</strain>
    </source>
</reference>